<dbReference type="GO" id="GO:0016491">
    <property type="term" value="F:oxidoreductase activity"/>
    <property type="evidence" value="ECO:0007669"/>
    <property type="project" value="UniProtKB-KW"/>
</dbReference>
<reference evidence="3 4" key="1">
    <citation type="journal article" date="2014" name="Antonie Van Leeuwenhoek">
        <title>Hyphomonas beringensis sp. nov. and Hyphomonas chukchiensis sp. nov., isolated from surface seawater of the Bering Sea and Chukchi Sea.</title>
        <authorList>
            <person name="Li C."/>
            <person name="Lai Q."/>
            <person name="Li G."/>
            <person name="Dong C."/>
            <person name="Wang J."/>
            <person name="Liao Y."/>
            <person name="Shao Z."/>
        </authorList>
    </citation>
    <scope>NUCLEOTIDE SEQUENCE [LARGE SCALE GENOMIC DNA]</scope>
    <source>
        <strain evidence="3 4">VP2</strain>
    </source>
</reference>
<sequence length="338" mass="37316">MQHRRLGRSAIYVSDICMGTMTFGSQADEAESLRILDASFDAGINFYDTAENYPVPPDTKWAGRTEEIVGKWLKTKDRDSIILATKVCGPSHGWIKGSQRAGMTALDRHNITKAIEDSLTRLGTDYVDLYQTHWPDHGTAYDETMETLDDLVRAGKVRIVGCSNEDAWGLMKSLEASSRLGTVRYETIQNNFSLNNRRFEDALSKVCVKEDVSLIPYSPIGGGVLSGKYQDGARPEGARFSRYLEIGGRQAAMAHRFVNEKSLASTAKFMEIAKEAGINVVTLATAWSKQHKFVASTIVGVSKFDQLDDIFAAADLTLSDDVMKACDAVTKDIQYPMG</sequence>
<comment type="caution">
    <text evidence="3">The sequence shown here is derived from an EMBL/GenBank/DDBJ whole genome shotgun (WGS) entry which is preliminary data.</text>
</comment>
<organism evidence="3 4">
    <name type="scientific">Hyphomonas jannaschiana VP2</name>
    <dbReference type="NCBI Taxonomy" id="1280952"/>
    <lineage>
        <taxon>Bacteria</taxon>
        <taxon>Pseudomonadati</taxon>
        <taxon>Pseudomonadota</taxon>
        <taxon>Alphaproteobacteria</taxon>
        <taxon>Hyphomonadales</taxon>
        <taxon>Hyphomonadaceae</taxon>
        <taxon>Hyphomonas</taxon>
    </lineage>
</organism>
<dbReference type="Proteomes" id="UP000024816">
    <property type="component" value="Unassembled WGS sequence"/>
</dbReference>
<proteinExistence type="predicted"/>
<dbReference type="PANTHER" id="PTHR43364:SF4">
    <property type="entry name" value="NAD(P)-LINKED OXIDOREDUCTASE SUPERFAMILY PROTEIN"/>
    <property type="match status" value="1"/>
</dbReference>
<dbReference type="AlphaFoldDB" id="A0A059FDA7"/>
<evidence type="ECO:0000313" key="4">
    <source>
        <dbReference type="Proteomes" id="UP000024816"/>
    </source>
</evidence>
<dbReference type="Pfam" id="PF00248">
    <property type="entry name" value="Aldo_ket_red"/>
    <property type="match status" value="1"/>
</dbReference>
<feature type="domain" description="NADP-dependent oxidoreductase" evidence="2">
    <location>
        <begin position="16"/>
        <end position="329"/>
    </location>
</feature>
<dbReference type="OrthoDB" id="9803483at2"/>
<dbReference type="InterPro" id="IPR020471">
    <property type="entry name" value="AKR"/>
</dbReference>
<dbReference type="Gene3D" id="3.20.20.100">
    <property type="entry name" value="NADP-dependent oxidoreductase domain"/>
    <property type="match status" value="1"/>
</dbReference>
<evidence type="ECO:0000313" key="3">
    <source>
        <dbReference type="EMBL" id="KCZ88604.1"/>
    </source>
</evidence>
<protein>
    <submittedName>
        <fullName evidence="3">Aldo/keto reductase family oxidoreductase</fullName>
    </submittedName>
</protein>
<dbReference type="RefSeq" id="WP_035581426.1">
    <property type="nucleotide sequence ID" value="NZ_ARYJ01000005.1"/>
</dbReference>
<dbReference type="PATRIC" id="fig|1280952.3.peg.1908"/>
<dbReference type="EMBL" id="ARYJ01000005">
    <property type="protein sequence ID" value="KCZ88604.1"/>
    <property type="molecule type" value="Genomic_DNA"/>
</dbReference>
<keyword evidence="4" id="KW-1185">Reference proteome</keyword>
<dbReference type="InterPro" id="IPR036812">
    <property type="entry name" value="NAD(P)_OxRdtase_dom_sf"/>
</dbReference>
<dbReference type="STRING" id="1280952.HJA_09554"/>
<keyword evidence="1" id="KW-0560">Oxidoreductase</keyword>
<name>A0A059FDA7_9PROT</name>
<dbReference type="SUPFAM" id="SSF51430">
    <property type="entry name" value="NAD(P)-linked oxidoreductase"/>
    <property type="match status" value="1"/>
</dbReference>
<dbReference type="PANTHER" id="PTHR43364">
    <property type="entry name" value="NADH-SPECIFIC METHYLGLYOXAL REDUCTASE-RELATED"/>
    <property type="match status" value="1"/>
</dbReference>
<evidence type="ECO:0000259" key="2">
    <source>
        <dbReference type="Pfam" id="PF00248"/>
    </source>
</evidence>
<dbReference type="PRINTS" id="PR00069">
    <property type="entry name" value="ALDKETRDTASE"/>
</dbReference>
<dbReference type="GO" id="GO:0005829">
    <property type="term" value="C:cytosol"/>
    <property type="evidence" value="ECO:0007669"/>
    <property type="project" value="TreeGrafter"/>
</dbReference>
<gene>
    <name evidence="3" type="ORF">HJA_09554</name>
</gene>
<evidence type="ECO:0000256" key="1">
    <source>
        <dbReference type="ARBA" id="ARBA00023002"/>
    </source>
</evidence>
<dbReference type="InterPro" id="IPR023210">
    <property type="entry name" value="NADP_OxRdtase_dom"/>
</dbReference>
<accession>A0A059FDA7</accession>
<dbReference type="InterPro" id="IPR050523">
    <property type="entry name" value="AKR_Detox_Biosynth"/>
</dbReference>
<dbReference type="eggNOG" id="COG0667">
    <property type="taxonomic scope" value="Bacteria"/>
</dbReference>
<dbReference type="CDD" id="cd19094">
    <property type="entry name" value="AKR_Tas-like"/>
    <property type="match status" value="1"/>
</dbReference>